<organism evidence="8 9">
    <name type="scientific">Inhella crocodyli</name>
    <dbReference type="NCBI Taxonomy" id="2499851"/>
    <lineage>
        <taxon>Bacteria</taxon>
        <taxon>Pseudomonadati</taxon>
        <taxon>Pseudomonadota</taxon>
        <taxon>Betaproteobacteria</taxon>
        <taxon>Burkholderiales</taxon>
        <taxon>Sphaerotilaceae</taxon>
        <taxon>Inhella</taxon>
    </lineage>
</organism>
<dbReference type="AlphaFoldDB" id="A0A3S2UYD9"/>
<dbReference type="GO" id="GO:0005886">
    <property type="term" value="C:plasma membrane"/>
    <property type="evidence" value="ECO:0007669"/>
    <property type="project" value="UniProtKB-SubCell"/>
</dbReference>
<keyword evidence="5 6" id="KW-0472">Membrane</keyword>
<dbReference type="RefSeq" id="WP_127681014.1">
    <property type="nucleotide sequence ID" value="NZ_SACM01000001.1"/>
</dbReference>
<evidence type="ECO:0000313" key="8">
    <source>
        <dbReference type="EMBL" id="RVT88146.1"/>
    </source>
</evidence>
<feature type="transmembrane region" description="Helical" evidence="6">
    <location>
        <begin position="73"/>
        <end position="92"/>
    </location>
</feature>
<accession>A0A3S2UYD9</accession>
<comment type="caution">
    <text evidence="8">The sequence shown here is derived from an EMBL/GenBank/DDBJ whole genome shotgun (WGS) entry which is preliminary data.</text>
</comment>
<dbReference type="EMBL" id="SACM01000001">
    <property type="protein sequence ID" value="RVT88146.1"/>
    <property type="molecule type" value="Genomic_DNA"/>
</dbReference>
<gene>
    <name evidence="8" type="ORF">EOD73_03845</name>
</gene>
<feature type="transmembrane region" description="Helical" evidence="6">
    <location>
        <begin position="12"/>
        <end position="27"/>
    </location>
</feature>
<feature type="transmembrane region" description="Helical" evidence="6">
    <location>
        <begin position="275"/>
        <end position="292"/>
    </location>
</feature>
<dbReference type="Proteomes" id="UP000288587">
    <property type="component" value="Unassembled WGS sequence"/>
</dbReference>
<keyword evidence="3 6" id="KW-0812">Transmembrane</keyword>
<evidence type="ECO:0000256" key="6">
    <source>
        <dbReference type="SAM" id="Phobius"/>
    </source>
</evidence>
<dbReference type="PANTHER" id="PTHR32322:SF18">
    <property type="entry name" value="S-ADENOSYLMETHIONINE_S-ADENOSYLHOMOCYSTEINE TRANSPORTER"/>
    <property type="match status" value="1"/>
</dbReference>
<feature type="transmembrane region" description="Helical" evidence="6">
    <location>
        <begin position="126"/>
        <end position="143"/>
    </location>
</feature>
<dbReference type="PANTHER" id="PTHR32322">
    <property type="entry name" value="INNER MEMBRANE TRANSPORTER"/>
    <property type="match status" value="1"/>
</dbReference>
<protein>
    <submittedName>
        <fullName evidence="8">DMT family transporter</fullName>
    </submittedName>
</protein>
<feature type="domain" description="EamA" evidence="7">
    <location>
        <begin position="10"/>
        <end position="141"/>
    </location>
</feature>
<feature type="domain" description="EamA" evidence="7">
    <location>
        <begin position="155"/>
        <end position="292"/>
    </location>
</feature>
<dbReference type="OrthoDB" id="8586862at2"/>
<keyword evidence="2" id="KW-1003">Cell membrane</keyword>
<feature type="transmembrane region" description="Helical" evidence="6">
    <location>
        <begin position="250"/>
        <end position="269"/>
    </location>
</feature>
<sequence>MTQAHAPWRSYLLLAASMTLVGSYVGLSKALVAVFPVFVLAGLRFGIAALAMLSWTPKPADEPSLDTSDRRVLFLGSFLGNFLFSVCMLFGVQATSALAAGVVMAGIPATVALLSWAFLGERLNARLWMAIGCAGLGIGLLAFARHAPGGTPAPWWGYALLVGAVVCEAAYVVVGKRLSTKLGPKRISALINLWGLALVAPLAIWQWPQFQAQAASAGDWVMLVFYSLAASMGAVWLWMRGLHGVPAQQAGVFTVMLPLAAAAVGIGWLGETATVQHGVALVLALVGVYLATRPVSSSSA</sequence>
<feature type="transmembrane region" description="Helical" evidence="6">
    <location>
        <begin position="187"/>
        <end position="208"/>
    </location>
</feature>
<name>A0A3S2UYD9_9BURK</name>
<dbReference type="Pfam" id="PF00892">
    <property type="entry name" value="EamA"/>
    <property type="match status" value="2"/>
</dbReference>
<evidence type="ECO:0000256" key="5">
    <source>
        <dbReference type="ARBA" id="ARBA00023136"/>
    </source>
</evidence>
<evidence type="ECO:0000256" key="1">
    <source>
        <dbReference type="ARBA" id="ARBA00004651"/>
    </source>
</evidence>
<evidence type="ECO:0000256" key="4">
    <source>
        <dbReference type="ARBA" id="ARBA00022989"/>
    </source>
</evidence>
<keyword evidence="4 6" id="KW-1133">Transmembrane helix</keyword>
<dbReference type="SUPFAM" id="SSF103481">
    <property type="entry name" value="Multidrug resistance efflux transporter EmrE"/>
    <property type="match status" value="2"/>
</dbReference>
<dbReference type="InterPro" id="IPR050638">
    <property type="entry name" value="AA-Vitamin_Transporters"/>
</dbReference>
<feature type="transmembrane region" description="Helical" evidence="6">
    <location>
        <begin position="98"/>
        <end position="119"/>
    </location>
</feature>
<feature type="transmembrane region" description="Helical" evidence="6">
    <location>
        <begin position="220"/>
        <end position="238"/>
    </location>
</feature>
<feature type="transmembrane region" description="Helical" evidence="6">
    <location>
        <begin position="33"/>
        <end position="53"/>
    </location>
</feature>
<feature type="transmembrane region" description="Helical" evidence="6">
    <location>
        <begin position="155"/>
        <end position="175"/>
    </location>
</feature>
<reference evidence="8 9" key="1">
    <citation type="submission" date="2019-01" db="EMBL/GenBank/DDBJ databases">
        <authorList>
            <person name="Chen W.-M."/>
        </authorList>
    </citation>
    <scope>NUCLEOTIDE SEQUENCE [LARGE SCALE GENOMIC DNA]</scope>
    <source>
        <strain evidence="8 9">CCP-18</strain>
    </source>
</reference>
<evidence type="ECO:0000256" key="3">
    <source>
        <dbReference type="ARBA" id="ARBA00022692"/>
    </source>
</evidence>
<evidence type="ECO:0000256" key="2">
    <source>
        <dbReference type="ARBA" id="ARBA00022475"/>
    </source>
</evidence>
<evidence type="ECO:0000259" key="7">
    <source>
        <dbReference type="Pfam" id="PF00892"/>
    </source>
</evidence>
<comment type="subcellular location">
    <subcellularLocation>
        <location evidence="1">Cell membrane</location>
        <topology evidence="1">Multi-pass membrane protein</topology>
    </subcellularLocation>
</comment>
<dbReference type="InterPro" id="IPR000620">
    <property type="entry name" value="EamA_dom"/>
</dbReference>
<keyword evidence="9" id="KW-1185">Reference proteome</keyword>
<dbReference type="InterPro" id="IPR037185">
    <property type="entry name" value="EmrE-like"/>
</dbReference>
<proteinExistence type="predicted"/>
<evidence type="ECO:0000313" key="9">
    <source>
        <dbReference type="Proteomes" id="UP000288587"/>
    </source>
</evidence>